<protein>
    <submittedName>
        <fullName evidence="1">Uncharacterized protein</fullName>
    </submittedName>
</protein>
<proteinExistence type="predicted"/>
<accession>A0A135RXG6</accession>
<name>A0A135RXG6_9PEZI</name>
<organism evidence="1 2">
    <name type="scientific">Colletotrichum salicis</name>
    <dbReference type="NCBI Taxonomy" id="1209931"/>
    <lineage>
        <taxon>Eukaryota</taxon>
        <taxon>Fungi</taxon>
        <taxon>Dikarya</taxon>
        <taxon>Ascomycota</taxon>
        <taxon>Pezizomycotina</taxon>
        <taxon>Sordariomycetes</taxon>
        <taxon>Hypocreomycetidae</taxon>
        <taxon>Glomerellales</taxon>
        <taxon>Glomerellaceae</taxon>
        <taxon>Colletotrichum</taxon>
        <taxon>Colletotrichum acutatum species complex</taxon>
    </lineage>
</organism>
<dbReference type="Proteomes" id="UP000070121">
    <property type="component" value="Unassembled WGS sequence"/>
</dbReference>
<gene>
    <name evidence="1" type="ORF">CSAL01_00880</name>
</gene>
<dbReference type="AlphaFoldDB" id="A0A135RXG6"/>
<comment type="caution">
    <text evidence="1">The sequence shown here is derived from an EMBL/GenBank/DDBJ whole genome shotgun (WGS) entry which is preliminary data.</text>
</comment>
<evidence type="ECO:0000313" key="1">
    <source>
        <dbReference type="EMBL" id="KXH28346.1"/>
    </source>
</evidence>
<reference evidence="1 2" key="1">
    <citation type="submission" date="2014-02" db="EMBL/GenBank/DDBJ databases">
        <title>The genome sequence of Colletotrichum salicis CBS 607.94.</title>
        <authorList>
            <person name="Baroncelli R."/>
            <person name="Thon M.R."/>
        </authorList>
    </citation>
    <scope>NUCLEOTIDE SEQUENCE [LARGE SCALE GENOMIC DNA]</scope>
    <source>
        <strain evidence="1 2">CBS 607.94</strain>
    </source>
</reference>
<dbReference type="EMBL" id="JFFI01002626">
    <property type="protein sequence ID" value="KXH28346.1"/>
    <property type="molecule type" value="Genomic_DNA"/>
</dbReference>
<sequence>MGNLILTLSSPTNYRKTYIIWTAKGKTFLVATRSLRGTTLCDTPTLDSSAPTSALKSWTTMPKSMSCRLSNRLTSRTATSYAGSI</sequence>
<keyword evidence="2" id="KW-1185">Reference proteome</keyword>
<evidence type="ECO:0000313" key="2">
    <source>
        <dbReference type="Proteomes" id="UP000070121"/>
    </source>
</evidence>